<dbReference type="InterPro" id="IPR011055">
    <property type="entry name" value="Dup_hybrid_motif"/>
</dbReference>
<evidence type="ECO:0000256" key="1">
    <source>
        <dbReference type="SAM" id="SignalP"/>
    </source>
</evidence>
<keyword evidence="4" id="KW-1185">Reference proteome</keyword>
<dbReference type="RefSeq" id="WP_090259506.1">
    <property type="nucleotide sequence ID" value="NZ_FOIR01000003.1"/>
</dbReference>
<dbReference type="SUPFAM" id="SSF51261">
    <property type="entry name" value="Duplicated hybrid motif"/>
    <property type="match status" value="1"/>
</dbReference>
<evidence type="ECO:0000313" key="4">
    <source>
        <dbReference type="Proteomes" id="UP000199437"/>
    </source>
</evidence>
<proteinExistence type="predicted"/>
<dbReference type="STRING" id="1267423.SAMN05216290_3072"/>
<protein>
    <submittedName>
        <fullName evidence="3">Peptidase family M23</fullName>
    </submittedName>
</protein>
<dbReference type="InterPro" id="IPR016047">
    <property type="entry name" value="M23ase_b-sheet_dom"/>
</dbReference>
<evidence type="ECO:0000313" key="3">
    <source>
        <dbReference type="EMBL" id="SEW35567.1"/>
    </source>
</evidence>
<dbReference type="EMBL" id="FOIR01000003">
    <property type="protein sequence ID" value="SEW35567.1"/>
    <property type="molecule type" value="Genomic_DNA"/>
</dbReference>
<gene>
    <name evidence="3" type="ORF">SAMN05216290_3072</name>
</gene>
<name>A0A1I0R5D6_9BACT</name>
<feature type="chain" id="PRO_5011634995" evidence="1">
    <location>
        <begin position="21"/>
        <end position="269"/>
    </location>
</feature>
<sequence length="269" mass="30334">MPKLFYSLSLLLLSILQATAQEDFFKVYYEQTDTTISIYADNSGFMPVSVTLTLDLKGLKPAQEPPEYYIIEGKTATNKLIDLVIPEGRSWNFKYHYNYYLGKANAVHNDDFVYQLPFEVDKTWPLTQGYNGRSTHMGENALDFTMPSGEKILAARGGKVVAIKEDSDRGCPSPSCNDYGNYIRILHDDGTLADYLHLQQNGALVNPGDEVEKGQHIALSGGTGWASGPHLHFMVYKYEGSKRISYETKFQINPREIGYLEEGKRYKGN</sequence>
<dbReference type="AlphaFoldDB" id="A0A1I0R5D6"/>
<dbReference type="GO" id="GO:0004222">
    <property type="term" value="F:metalloendopeptidase activity"/>
    <property type="evidence" value="ECO:0007669"/>
    <property type="project" value="TreeGrafter"/>
</dbReference>
<dbReference type="OrthoDB" id="9809488at2"/>
<keyword evidence="1" id="KW-0732">Signal</keyword>
<dbReference type="GeneID" id="99987752"/>
<evidence type="ECO:0000259" key="2">
    <source>
        <dbReference type="Pfam" id="PF01551"/>
    </source>
</evidence>
<organism evidence="3 4">
    <name type="scientific">Roseivirga pacifica</name>
    <dbReference type="NCBI Taxonomy" id="1267423"/>
    <lineage>
        <taxon>Bacteria</taxon>
        <taxon>Pseudomonadati</taxon>
        <taxon>Bacteroidota</taxon>
        <taxon>Cytophagia</taxon>
        <taxon>Cytophagales</taxon>
        <taxon>Roseivirgaceae</taxon>
        <taxon>Roseivirga</taxon>
    </lineage>
</organism>
<reference evidence="4" key="1">
    <citation type="submission" date="2016-10" db="EMBL/GenBank/DDBJ databases">
        <authorList>
            <person name="Varghese N."/>
            <person name="Submissions S."/>
        </authorList>
    </citation>
    <scope>NUCLEOTIDE SEQUENCE [LARGE SCALE GENOMIC DNA]</scope>
    <source>
        <strain evidence="4">CGMCC 1.12402</strain>
    </source>
</reference>
<feature type="signal peptide" evidence="1">
    <location>
        <begin position="1"/>
        <end position="20"/>
    </location>
</feature>
<dbReference type="Pfam" id="PF01551">
    <property type="entry name" value="Peptidase_M23"/>
    <property type="match status" value="1"/>
</dbReference>
<dbReference type="InterPro" id="IPR050570">
    <property type="entry name" value="Cell_wall_metabolism_enzyme"/>
</dbReference>
<dbReference type="Gene3D" id="2.70.70.10">
    <property type="entry name" value="Glucose Permease (Domain IIA)"/>
    <property type="match status" value="1"/>
</dbReference>
<accession>A0A1I0R5D6</accession>
<feature type="domain" description="M23ase beta-sheet core" evidence="2">
    <location>
        <begin position="140"/>
        <end position="239"/>
    </location>
</feature>
<dbReference type="Proteomes" id="UP000199437">
    <property type="component" value="Unassembled WGS sequence"/>
</dbReference>
<dbReference type="CDD" id="cd12797">
    <property type="entry name" value="M23_peptidase"/>
    <property type="match status" value="1"/>
</dbReference>
<dbReference type="PANTHER" id="PTHR21666:SF270">
    <property type="entry name" value="MUREIN HYDROLASE ACTIVATOR ENVC"/>
    <property type="match status" value="1"/>
</dbReference>
<dbReference type="PANTHER" id="PTHR21666">
    <property type="entry name" value="PEPTIDASE-RELATED"/>
    <property type="match status" value="1"/>
</dbReference>